<evidence type="ECO:0000313" key="3">
    <source>
        <dbReference type="Proteomes" id="UP000028725"/>
    </source>
</evidence>
<dbReference type="EMBL" id="JMCB01000015">
    <property type="protein sequence ID" value="KFE63899.1"/>
    <property type="molecule type" value="Genomic_DNA"/>
</dbReference>
<dbReference type="InterPro" id="IPR011051">
    <property type="entry name" value="RmlC_Cupin_sf"/>
</dbReference>
<accession>A0A085W886</accession>
<dbReference type="InterPro" id="IPR024203">
    <property type="entry name" value="Deoxy-glucuronate_isom_IolB"/>
</dbReference>
<dbReference type="PATRIC" id="fig|394096.3.peg.6643"/>
<dbReference type="SUPFAM" id="SSF51182">
    <property type="entry name" value="RmlC-like cupins"/>
    <property type="match status" value="1"/>
</dbReference>
<dbReference type="PIRSF" id="PIRSF036628">
    <property type="entry name" value="IolB"/>
    <property type="match status" value="1"/>
</dbReference>
<keyword evidence="3" id="KW-1185">Reference proteome</keyword>
<dbReference type="Pfam" id="PF04962">
    <property type="entry name" value="KduI"/>
    <property type="match status" value="1"/>
</dbReference>
<gene>
    <name evidence="2" type="ORF">DB31_2311</name>
</gene>
<evidence type="ECO:0000256" key="1">
    <source>
        <dbReference type="ARBA" id="ARBA00023235"/>
    </source>
</evidence>
<organism evidence="2 3">
    <name type="scientific">Hyalangium minutum</name>
    <dbReference type="NCBI Taxonomy" id="394096"/>
    <lineage>
        <taxon>Bacteria</taxon>
        <taxon>Pseudomonadati</taxon>
        <taxon>Myxococcota</taxon>
        <taxon>Myxococcia</taxon>
        <taxon>Myxococcales</taxon>
        <taxon>Cystobacterineae</taxon>
        <taxon>Archangiaceae</taxon>
        <taxon>Hyalangium</taxon>
    </lineage>
</organism>
<dbReference type="InterPro" id="IPR014710">
    <property type="entry name" value="RmlC-like_jellyroll"/>
</dbReference>
<dbReference type="PANTHER" id="PTHR39193">
    <property type="entry name" value="5-DEOXY-GLUCURONATE ISOMERASE"/>
    <property type="match status" value="1"/>
</dbReference>
<dbReference type="PANTHER" id="PTHR39193:SF1">
    <property type="entry name" value="5-DEOXY-GLUCURONATE ISOMERASE"/>
    <property type="match status" value="1"/>
</dbReference>
<evidence type="ECO:0000313" key="2">
    <source>
        <dbReference type="EMBL" id="KFE63899.1"/>
    </source>
</evidence>
<keyword evidence="1 2" id="KW-0413">Isomerase</keyword>
<dbReference type="GO" id="GO:0008880">
    <property type="term" value="F:glucuronate isomerase activity"/>
    <property type="evidence" value="ECO:0007669"/>
    <property type="project" value="InterPro"/>
</dbReference>
<protein>
    <submittedName>
        <fullName evidence="2">5-deoxy-glucuronate isomerase</fullName>
    </submittedName>
</protein>
<dbReference type="AlphaFoldDB" id="A0A085W886"/>
<name>A0A085W886_9BACT</name>
<dbReference type="OrthoDB" id="6121073at2"/>
<dbReference type="InterPro" id="IPR021120">
    <property type="entry name" value="KduI/IolB_isomerase"/>
</dbReference>
<dbReference type="RefSeq" id="WP_052420432.1">
    <property type="nucleotide sequence ID" value="NZ_JMCB01000015.1"/>
</dbReference>
<dbReference type="Gene3D" id="2.60.120.10">
    <property type="entry name" value="Jelly Rolls"/>
    <property type="match status" value="2"/>
</dbReference>
<sequence length="278" mass="31416">MTDSAQARAAVITRYRGGFPRGLTWITREGESELDTGMDFGIHRMARGEVSRDPTSKETAWILFSGQVEVELGGTRTQVARTSLFEEAPTVVHVPAGTSVRLVAQSDEVEWGVVCATNPKSFEPRIFFPQDIQDELRGKGLVQDGAVRNVRLAFDLAVRPESNLVIGEVINYPGRWSSYPPHHHAQTELYHYRFTLPQGYGHAELGEDVHKVRQYDTVKILGGLDHPQVSAPGYGMYYLWVVRHQPDNPYRGFEFAEEHRWVLDAQQQGWRPKSAGER</sequence>
<reference evidence="2 3" key="1">
    <citation type="submission" date="2014-04" db="EMBL/GenBank/DDBJ databases">
        <title>Genome assembly of Hyalangium minutum DSM 14724.</title>
        <authorList>
            <person name="Sharma G."/>
            <person name="Subramanian S."/>
        </authorList>
    </citation>
    <scope>NUCLEOTIDE SEQUENCE [LARGE SCALE GENOMIC DNA]</scope>
    <source>
        <strain evidence="2 3">DSM 14724</strain>
    </source>
</reference>
<comment type="caution">
    <text evidence="2">The sequence shown here is derived from an EMBL/GenBank/DDBJ whole genome shotgun (WGS) entry which is preliminary data.</text>
</comment>
<dbReference type="GO" id="GO:0019310">
    <property type="term" value="P:inositol catabolic process"/>
    <property type="evidence" value="ECO:0007669"/>
    <property type="project" value="InterPro"/>
</dbReference>
<dbReference type="STRING" id="394096.DB31_2311"/>
<proteinExistence type="predicted"/>
<dbReference type="Proteomes" id="UP000028725">
    <property type="component" value="Unassembled WGS sequence"/>
</dbReference>